<gene>
    <name evidence="11" type="ORF">C7B77_09995</name>
</gene>
<feature type="compositionally biased region" description="Low complexity" evidence="9">
    <location>
        <begin position="434"/>
        <end position="462"/>
    </location>
</feature>
<keyword evidence="6" id="KW-0067">ATP-binding</keyword>
<dbReference type="Gene3D" id="3.30.200.20">
    <property type="entry name" value="Phosphorylase Kinase, domain 1"/>
    <property type="match status" value="1"/>
</dbReference>
<feature type="region of interest" description="Disordered" evidence="9">
    <location>
        <begin position="542"/>
        <end position="765"/>
    </location>
</feature>
<feature type="compositionally biased region" description="Polar residues" evidence="9">
    <location>
        <begin position="752"/>
        <end position="765"/>
    </location>
</feature>
<comment type="catalytic activity">
    <reaction evidence="7">
        <text>L-threonyl-[protein] + ATP = O-phospho-L-threonyl-[protein] + ADP + H(+)</text>
        <dbReference type="Rhea" id="RHEA:46608"/>
        <dbReference type="Rhea" id="RHEA-COMP:11060"/>
        <dbReference type="Rhea" id="RHEA-COMP:11605"/>
        <dbReference type="ChEBI" id="CHEBI:15378"/>
        <dbReference type="ChEBI" id="CHEBI:30013"/>
        <dbReference type="ChEBI" id="CHEBI:30616"/>
        <dbReference type="ChEBI" id="CHEBI:61977"/>
        <dbReference type="ChEBI" id="CHEBI:456216"/>
        <dbReference type="EC" id="2.7.11.1"/>
    </reaction>
</comment>
<name>A0A2T1GH38_9CYAN</name>
<proteinExistence type="predicted"/>
<organism evidence="11 12">
    <name type="scientific">Chamaesiphon polymorphus CCALA 037</name>
    <dbReference type="NCBI Taxonomy" id="2107692"/>
    <lineage>
        <taxon>Bacteria</taxon>
        <taxon>Bacillati</taxon>
        <taxon>Cyanobacteriota</taxon>
        <taxon>Cyanophyceae</taxon>
        <taxon>Gomontiellales</taxon>
        <taxon>Chamaesiphonaceae</taxon>
        <taxon>Chamaesiphon</taxon>
    </lineage>
</organism>
<keyword evidence="2" id="KW-0723">Serine/threonine-protein kinase</keyword>
<dbReference type="EC" id="2.7.11.1" evidence="1"/>
<dbReference type="Gene3D" id="1.10.510.10">
    <property type="entry name" value="Transferase(Phosphotransferase) domain 1"/>
    <property type="match status" value="1"/>
</dbReference>
<evidence type="ECO:0000256" key="6">
    <source>
        <dbReference type="ARBA" id="ARBA00022840"/>
    </source>
</evidence>
<keyword evidence="12" id="KW-1185">Reference proteome</keyword>
<evidence type="ECO:0000256" key="3">
    <source>
        <dbReference type="ARBA" id="ARBA00022679"/>
    </source>
</evidence>
<dbReference type="GO" id="GO:0005524">
    <property type="term" value="F:ATP binding"/>
    <property type="evidence" value="ECO:0007669"/>
    <property type="project" value="UniProtKB-KW"/>
</dbReference>
<sequence>MLPIAPDTILQQRYRILNILEEGGLVRTYLATDRQRADAYCAIEELTPFSQFSSAVVKAKELFKQEATLLQRLDLPQLPHFWTTFEDQNRLFLVRDYIDGKTYGQILAEHRDLGTVFSESEVWQLLLKILPAIGYIHTQGVIHRDICPEHIVCRQSDGLPVLIDFGIVKEFANQLQAVPLNGGVSVGRAGYAPSEQIHSGRIYPHSDLYALAVTAIVLLTGKEPSALFESGNMNWDWRRWTQIDDRFANCLSKMLSPNPEDRYQSAAEVERDLRAVANPNLQPIDPQKLSNNRLSTLPTVAVGGKKGTPAAASSSQTAITNLDRKSIWEKPQVFIPVGILISLLAGFGSWFGVSQLLHRESSDPVVTTPPKQIDFNNPTIPTDTSSPSPTSSDTIQPEMDRPIIKEGTVSTENPVKFRVAALAGQNLDIQLVSASSQTSSDSDTSLSSPIPSISPSPSATDTQSQNPPISVPTMAATQVLMTIQTPAGSPIDDRADRVVGWRGAVPTSGEYTIELRPIQGLKGNAFPYKLSITQIAAIPSAAPTVTSTPSPDATAIPDGTTTPAVPLPNDNSGIDPTPTTSPSTNQSIEDGTPSSFPAPIPSVSPSPTPIGTVPPTRNRRRNRTESSTSSTTRQRLRNNESTEESTSTRRRRRNRVVESSSDETTATPTTRRRRTRVESSDETTTTPTTRRRRTRVESTDETTATPTRRRRRNRTTQSTPQSSPSTTDSGNTNPSNTPSPEPSVGIPVPPAKTNTAPNSGATDSE</sequence>
<keyword evidence="5" id="KW-0418">Kinase</keyword>
<dbReference type="InterPro" id="IPR011009">
    <property type="entry name" value="Kinase-like_dom_sf"/>
</dbReference>
<dbReference type="AlphaFoldDB" id="A0A2T1GH38"/>
<evidence type="ECO:0000256" key="8">
    <source>
        <dbReference type="ARBA" id="ARBA00048679"/>
    </source>
</evidence>
<reference evidence="11 12" key="1">
    <citation type="submission" date="2018-03" db="EMBL/GenBank/DDBJ databases">
        <title>The ancient ancestry and fast evolution of plastids.</title>
        <authorList>
            <person name="Moore K.R."/>
            <person name="Magnabosco C."/>
            <person name="Momper L."/>
            <person name="Gold D.A."/>
            <person name="Bosak T."/>
            <person name="Fournier G.P."/>
        </authorList>
    </citation>
    <scope>NUCLEOTIDE SEQUENCE [LARGE SCALE GENOMIC DNA]</scope>
    <source>
        <strain evidence="11 12">CCALA 037</strain>
    </source>
</reference>
<dbReference type="Proteomes" id="UP000238937">
    <property type="component" value="Unassembled WGS sequence"/>
</dbReference>
<dbReference type="SMART" id="SM00220">
    <property type="entry name" value="S_TKc"/>
    <property type="match status" value="1"/>
</dbReference>
<dbReference type="GO" id="GO:0004674">
    <property type="term" value="F:protein serine/threonine kinase activity"/>
    <property type="evidence" value="ECO:0007669"/>
    <property type="project" value="UniProtKB-KW"/>
</dbReference>
<dbReference type="PROSITE" id="PS50011">
    <property type="entry name" value="PROTEIN_KINASE_DOM"/>
    <property type="match status" value="1"/>
</dbReference>
<dbReference type="RefSeq" id="WP_106303605.1">
    <property type="nucleotide sequence ID" value="NZ_PVWO01000098.1"/>
</dbReference>
<dbReference type="PANTHER" id="PTHR24363">
    <property type="entry name" value="SERINE/THREONINE PROTEIN KINASE"/>
    <property type="match status" value="1"/>
</dbReference>
<feature type="compositionally biased region" description="Low complexity" evidence="9">
    <location>
        <begin position="378"/>
        <end position="397"/>
    </location>
</feature>
<accession>A0A2T1GH38</accession>
<evidence type="ECO:0000256" key="9">
    <source>
        <dbReference type="SAM" id="MobiDB-lite"/>
    </source>
</evidence>
<dbReference type="Gene3D" id="2.60.120.380">
    <property type="match status" value="1"/>
</dbReference>
<feature type="domain" description="Protein kinase" evidence="10">
    <location>
        <begin position="14"/>
        <end position="281"/>
    </location>
</feature>
<feature type="region of interest" description="Disordered" evidence="9">
    <location>
        <begin position="434"/>
        <end position="470"/>
    </location>
</feature>
<dbReference type="EMBL" id="PVWO01000098">
    <property type="protein sequence ID" value="PSB56990.1"/>
    <property type="molecule type" value="Genomic_DNA"/>
</dbReference>
<evidence type="ECO:0000256" key="1">
    <source>
        <dbReference type="ARBA" id="ARBA00012513"/>
    </source>
</evidence>
<feature type="compositionally biased region" description="Low complexity" evidence="9">
    <location>
        <begin position="715"/>
        <end position="738"/>
    </location>
</feature>
<dbReference type="OrthoDB" id="507628at2"/>
<evidence type="ECO:0000259" key="10">
    <source>
        <dbReference type="PROSITE" id="PS50011"/>
    </source>
</evidence>
<protein>
    <recommendedName>
        <fullName evidence="1">non-specific serine/threonine protein kinase</fullName>
        <ecNumber evidence="1">2.7.11.1</ecNumber>
    </recommendedName>
</protein>
<feature type="region of interest" description="Disordered" evidence="9">
    <location>
        <begin position="363"/>
        <end position="398"/>
    </location>
</feature>
<dbReference type="Pfam" id="PF00069">
    <property type="entry name" value="Pkinase"/>
    <property type="match status" value="1"/>
</dbReference>
<keyword evidence="4" id="KW-0547">Nucleotide-binding</keyword>
<evidence type="ECO:0000313" key="12">
    <source>
        <dbReference type="Proteomes" id="UP000238937"/>
    </source>
</evidence>
<dbReference type="SUPFAM" id="SSF56112">
    <property type="entry name" value="Protein kinase-like (PK-like)"/>
    <property type="match status" value="1"/>
</dbReference>
<comment type="caution">
    <text evidence="11">The sequence shown here is derived from an EMBL/GenBank/DDBJ whole genome shotgun (WGS) entry which is preliminary data.</text>
</comment>
<evidence type="ECO:0000256" key="5">
    <source>
        <dbReference type="ARBA" id="ARBA00022777"/>
    </source>
</evidence>
<evidence type="ECO:0000256" key="2">
    <source>
        <dbReference type="ARBA" id="ARBA00022527"/>
    </source>
</evidence>
<feature type="compositionally biased region" description="Polar residues" evidence="9">
    <location>
        <begin position="559"/>
        <end position="574"/>
    </location>
</feature>
<keyword evidence="3" id="KW-0808">Transferase</keyword>
<evidence type="ECO:0000313" key="11">
    <source>
        <dbReference type="EMBL" id="PSB56990.1"/>
    </source>
</evidence>
<feature type="compositionally biased region" description="Low complexity" evidence="9">
    <location>
        <begin position="657"/>
        <end position="669"/>
    </location>
</feature>
<feature type="compositionally biased region" description="Pro residues" evidence="9">
    <location>
        <begin position="596"/>
        <end position="608"/>
    </location>
</feature>
<evidence type="ECO:0000256" key="4">
    <source>
        <dbReference type="ARBA" id="ARBA00022741"/>
    </source>
</evidence>
<comment type="catalytic activity">
    <reaction evidence="8">
        <text>L-seryl-[protein] + ATP = O-phospho-L-seryl-[protein] + ADP + H(+)</text>
        <dbReference type="Rhea" id="RHEA:17989"/>
        <dbReference type="Rhea" id="RHEA-COMP:9863"/>
        <dbReference type="Rhea" id="RHEA-COMP:11604"/>
        <dbReference type="ChEBI" id="CHEBI:15378"/>
        <dbReference type="ChEBI" id="CHEBI:29999"/>
        <dbReference type="ChEBI" id="CHEBI:30616"/>
        <dbReference type="ChEBI" id="CHEBI:83421"/>
        <dbReference type="ChEBI" id="CHEBI:456216"/>
        <dbReference type="EC" id="2.7.11.1"/>
    </reaction>
</comment>
<dbReference type="PANTHER" id="PTHR24363:SF0">
    <property type="entry name" value="SERINE_THREONINE KINASE LIKE DOMAIN CONTAINING 1"/>
    <property type="match status" value="1"/>
</dbReference>
<evidence type="ECO:0000256" key="7">
    <source>
        <dbReference type="ARBA" id="ARBA00047899"/>
    </source>
</evidence>
<dbReference type="CDD" id="cd14014">
    <property type="entry name" value="STKc_PknB_like"/>
    <property type="match status" value="1"/>
</dbReference>
<dbReference type="InterPro" id="IPR000719">
    <property type="entry name" value="Prot_kinase_dom"/>
</dbReference>